<sequence>MTGIPVFPAAQQAQIIRAHQRDLYHVALLREQAENTARSWLGARTLTRWDKELDLVVKLLYYGLTTGRATQTLGEEYTDVWQQTSTIPPSRLTRAALVLFPSLPAYILTRFVNMNYVSTRSPTLATLLKGLPTALETLTEINLAVFYIRGVYYDVSKRILGVRHISSLPHNPHTRPPSYSLLGVLIAVRLLYRLITFVKSQSSTSALEDRKGKRAAQDATNRETYLDDRPVSEMLEIIDPESEPAKPAEEDERTMLDIGSLPAAVRASRTCTLCLEERTDTVSTECGHLYCWSCIVGWGREKAECPLCRQSLNLTRLLPIYNL</sequence>
<evidence type="ECO:0000256" key="9">
    <source>
        <dbReference type="ARBA" id="ARBA00022692"/>
    </source>
</evidence>
<evidence type="ECO:0000256" key="11">
    <source>
        <dbReference type="ARBA" id="ARBA00022771"/>
    </source>
</evidence>
<dbReference type="SMART" id="SM00184">
    <property type="entry name" value="RING"/>
    <property type="match status" value="1"/>
</dbReference>
<comment type="caution">
    <text evidence="21">The sequence shown here is derived from an EMBL/GenBank/DDBJ whole genome shotgun (WGS) entry which is preliminary data.</text>
</comment>
<dbReference type="InterPro" id="IPR013083">
    <property type="entry name" value="Znf_RING/FYVE/PHD"/>
</dbReference>
<comment type="subcellular location">
    <subcellularLocation>
        <location evidence="2">Peroxisome membrane</location>
        <topology evidence="2">Multi-pass membrane protein</topology>
    </subcellularLocation>
</comment>
<evidence type="ECO:0000256" key="17">
    <source>
        <dbReference type="ARBA" id="ARBA00023140"/>
    </source>
</evidence>
<dbReference type="GO" id="GO:0008270">
    <property type="term" value="F:zinc ion binding"/>
    <property type="evidence" value="ECO:0007669"/>
    <property type="project" value="UniProtKB-KW"/>
</dbReference>
<comment type="catalytic activity">
    <reaction evidence="1">
        <text>S-ubiquitinyl-[E2 ubiquitin-conjugating enzyme]-L-cysteine + [acceptor protein]-L-lysine = [E2 ubiquitin-conjugating enzyme]-L-cysteine + N(6)-ubiquitinyl-[acceptor protein]-L-lysine.</text>
        <dbReference type="EC" id="2.3.2.27"/>
    </reaction>
</comment>
<dbReference type="EC" id="2.3.2.27" evidence="5"/>
<proteinExistence type="inferred from homology"/>
<dbReference type="GO" id="GO:0016567">
    <property type="term" value="P:protein ubiquitination"/>
    <property type="evidence" value="ECO:0007669"/>
    <property type="project" value="UniProtKB-ARBA"/>
</dbReference>
<evidence type="ECO:0000256" key="18">
    <source>
        <dbReference type="ARBA" id="ARBA00041230"/>
    </source>
</evidence>
<evidence type="ECO:0000256" key="12">
    <source>
        <dbReference type="ARBA" id="ARBA00022786"/>
    </source>
</evidence>
<comment type="similarity">
    <text evidence="4">Belongs to the pex2/pex10/pex12 family.</text>
</comment>
<evidence type="ECO:0000256" key="19">
    <source>
        <dbReference type="PROSITE-ProRule" id="PRU00175"/>
    </source>
</evidence>
<organism evidence="21 22">
    <name type="scientific">Rhodocollybia butyracea</name>
    <dbReference type="NCBI Taxonomy" id="206335"/>
    <lineage>
        <taxon>Eukaryota</taxon>
        <taxon>Fungi</taxon>
        <taxon>Dikarya</taxon>
        <taxon>Basidiomycota</taxon>
        <taxon>Agaricomycotina</taxon>
        <taxon>Agaricomycetes</taxon>
        <taxon>Agaricomycetidae</taxon>
        <taxon>Agaricales</taxon>
        <taxon>Marasmiineae</taxon>
        <taxon>Omphalotaceae</taxon>
        <taxon>Rhodocollybia</taxon>
    </lineage>
</organism>
<evidence type="ECO:0000256" key="15">
    <source>
        <dbReference type="ARBA" id="ARBA00022989"/>
    </source>
</evidence>
<dbReference type="InterPro" id="IPR017907">
    <property type="entry name" value="Znf_RING_CS"/>
</dbReference>
<evidence type="ECO:0000256" key="6">
    <source>
        <dbReference type="ARBA" id="ARBA00022448"/>
    </source>
</evidence>
<dbReference type="InterPro" id="IPR001841">
    <property type="entry name" value="Znf_RING"/>
</dbReference>
<keyword evidence="13" id="KW-0862">Zinc</keyword>
<dbReference type="OrthoDB" id="6270329at2759"/>
<dbReference type="PANTHER" id="PTHR23350">
    <property type="entry name" value="PEROXISOME ASSEMBLY PROTEIN 10"/>
    <property type="match status" value="1"/>
</dbReference>
<dbReference type="Pfam" id="PF04757">
    <property type="entry name" value="Pex2_Pex12"/>
    <property type="match status" value="1"/>
</dbReference>
<keyword evidence="6" id="KW-0813">Transport</keyword>
<dbReference type="Pfam" id="PF13920">
    <property type="entry name" value="zf-C3HC4_3"/>
    <property type="match status" value="1"/>
</dbReference>
<dbReference type="Proteomes" id="UP000772434">
    <property type="component" value="Unassembled WGS sequence"/>
</dbReference>
<accession>A0A9P5UB42</accession>
<evidence type="ECO:0000256" key="14">
    <source>
        <dbReference type="ARBA" id="ARBA00022927"/>
    </source>
</evidence>
<evidence type="ECO:0000256" key="4">
    <source>
        <dbReference type="ARBA" id="ARBA00008704"/>
    </source>
</evidence>
<evidence type="ECO:0000313" key="22">
    <source>
        <dbReference type="Proteomes" id="UP000772434"/>
    </source>
</evidence>
<keyword evidence="11 19" id="KW-0863">Zinc-finger</keyword>
<keyword evidence="7" id="KW-0962">Peroxisome biogenesis</keyword>
<keyword evidence="10" id="KW-0479">Metal-binding</keyword>
<keyword evidence="8" id="KW-0808">Transferase</keyword>
<dbReference type="Gene3D" id="3.30.40.10">
    <property type="entry name" value="Zinc/RING finger domain, C3HC4 (zinc finger)"/>
    <property type="match status" value="1"/>
</dbReference>
<evidence type="ECO:0000259" key="20">
    <source>
        <dbReference type="PROSITE" id="PS50089"/>
    </source>
</evidence>
<evidence type="ECO:0000256" key="8">
    <source>
        <dbReference type="ARBA" id="ARBA00022679"/>
    </source>
</evidence>
<dbReference type="SUPFAM" id="SSF57850">
    <property type="entry name" value="RING/U-box"/>
    <property type="match status" value="1"/>
</dbReference>
<keyword evidence="14" id="KW-0653">Protein transport</keyword>
<keyword evidence="22" id="KW-1185">Reference proteome</keyword>
<evidence type="ECO:0000256" key="16">
    <source>
        <dbReference type="ARBA" id="ARBA00023136"/>
    </source>
</evidence>
<dbReference type="InterPro" id="IPR025654">
    <property type="entry name" value="PEX2/10"/>
</dbReference>
<evidence type="ECO:0000256" key="1">
    <source>
        <dbReference type="ARBA" id="ARBA00000900"/>
    </source>
</evidence>
<keyword evidence="9" id="KW-0812">Transmembrane</keyword>
<evidence type="ECO:0000256" key="10">
    <source>
        <dbReference type="ARBA" id="ARBA00022723"/>
    </source>
</evidence>
<protein>
    <recommendedName>
        <fullName evidence="5">RING-type E3 ubiquitin transferase</fullName>
        <ecNumber evidence="5">2.3.2.27</ecNumber>
    </recommendedName>
    <alternativeName>
        <fullName evidence="18">Peroxin-10</fullName>
    </alternativeName>
</protein>
<keyword evidence="16" id="KW-0472">Membrane</keyword>
<gene>
    <name evidence="21" type="ORF">BDP27DRAFT_1319815</name>
</gene>
<evidence type="ECO:0000256" key="2">
    <source>
        <dbReference type="ARBA" id="ARBA00004585"/>
    </source>
</evidence>
<evidence type="ECO:0000256" key="3">
    <source>
        <dbReference type="ARBA" id="ARBA00004906"/>
    </source>
</evidence>
<name>A0A9P5UB42_9AGAR</name>
<feature type="domain" description="RING-type" evidence="20">
    <location>
        <begin position="271"/>
        <end position="309"/>
    </location>
</feature>
<dbReference type="PANTHER" id="PTHR23350:SF0">
    <property type="entry name" value="PEROXISOME BIOGENESIS FACTOR 10"/>
    <property type="match status" value="1"/>
</dbReference>
<dbReference type="PROSITE" id="PS50089">
    <property type="entry name" value="ZF_RING_2"/>
    <property type="match status" value="1"/>
</dbReference>
<dbReference type="GO" id="GO:0016562">
    <property type="term" value="P:protein import into peroxisome matrix, receptor recycling"/>
    <property type="evidence" value="ECO:0007669"/>
    <property type="project" value="UniProtKB-ARBA"/>
</dbReference>
<evidence type="ECO:0000256" key="7">
    <source>
        <dbReference type="ARBA" id="ARBA00022593"/>
    </source>
</evidence>
<keyword evidence="17" id="KW-0576">Peroxisome</keyword>
<dbReference type="GO" id="GO:0005778">
    <property type="term" value="C:peroxisomal membrane"/>
    <property type="evidence" value="ECO:0007669"/>
    <property type="project" value="UniProtKB-SubCell"/>
</dbReference>
<evidence type="ECO:0000256" key="13">
    <source>
        <dbReference type="ARBA" id="ARBA00022833"/>
    </source>
</evidence>
<comment type="pathway">
    <text evidence="3">Protein modification; protein ubiquitination.</text>
</comment>
<dbReference type="CDD" id="cd16527">
    <property type="entry name" value="RING-HC_PEX10"/>
    <property type="match status" value="1"/>
</dbReference>
<evidence type="ECO:0000256" key="5">
    <source>
        <dbReference type="ARBA" id="ARBA00012483"/>
    </source>
</evidence>
<evidence type="ECO:0000313" key="21">
    <source>
        <dbReference type="EMBL" id="KAF9072692.1"/>
    </source>
</evidence>
<keyword evidence="15" id="KW-1133">Transmembrane helix</keyword>
<dbReference type="GO" id="GO:0061630">
    <property type="term" value="F:ubiquitin protein ligase activity"/>
    <property type="evidence" value="ECO:0007669"/>
    <property type="project" value="UniProtKB-EC"/>
</dbReference>
<dbReference type="EMBL" id="JADNRY010000022">
    <property type="protein sequence ID" value="KAF9072692.1"/>
    <property type="molecule type" value="Genomic_DNA"/>
</dbReference>
<dbReference type="PROSITE" id="PS00518">
    <property type="entry name" value="ZF_RING_1"/>
    <property type="match status" value="1"/>
</dbReference>
<keyword evidence="12" id="KW-0833">Ubl conjugation pathway</keyword>
<reference evidence="21" key="1">
    <citation type="submission" date="2020-11" db="EMBL/GenBank/DDBJ databases">
        <authorList>
            <consortium name="DOE Joint Genome Institute"/>
            <person name="Ahrendt S."/>
            <person name="Riley R."/>
            <person name="Andreopoulos W."/>
            <person name="Labutti K."/>
            <person name="Pangilinan J."/>
            <person name="Ruiz-Duenas F.J."/>
            <person name="Barrasa J.M."/>
            <person name="Sanchez-Garcia M."/>
            <person name="Camarero S."/>
            <person name="Miyauchi S."/>
            <person name="Serrano A."/>
            <person name="Linde D."/>
            <person name="Babiker R."/>
            <person name="Drula E."/>
            <person name="Ayuso-Fernandez I."/>
            <person name="Pacheco R."/>
            <person name="Padilla G."/>
            <person name="Ferreira P."/>
            <person name="Barriuso J."/>
            <person name="Kellner H."/>
            <person name="Castanera R."/>
            <person name="Alfaro M."/>
            <person name="Ramirez L."/>
            <person name="Pisabarro A.G."/>
            <person name="Kuo A."/>
            <person name="Tritt A."/>
            <person name="Lipzen A."/>
            <person name="He G."/>
            <person name="Yan M."/>
            <person name="Ng V."/>
            <person name="Cullen D."/>
            <person name="Martin F."/>
            <person name="Rosso M.-N."/>
            <person name="Henrissat B."/>
            <person name="Hibbett D."/>
            <person name="Martinez A.T."/>
            <person name="Grigoriev I.V."/>
        </authorList>
    </citation>
    <scope>NUCLEOTIDE SEQUENCE</scope>
    <source>
        <strain evidence="21">AH 40177</strain>
    </source>
</reference>
<dbReference type="InterPro" id="IPR006845">
    <property type="entry name" value="Pex_N"/>
</dbReference>
<dbReference type="AlphaFoldDB" id="A0A9P5UB42"/>